<dbReference type="GO" id="GO:1904161">
    <property type="term" value="P:DNA synthesis involved in UV-damage excision repair"/>
    <property type="evidence" value="ECO:0007669"/>
    <property type="project" value="TreeGrafter"/>
</dbReference>
<protein>
    <recommendedName>
        <fullName evidence="2">DNA polymerase delta subunit 3</fullName>
    </recommendedName>
</protein>
<dbReference type="PANTHER" id="PTHR17598">
    <property type="entry name" value="DNA POLYMERASE DELTA SUBUNIT 3"/>
    <property type="match status" value="1"/>
</dbReference>
<evidence type="ECO:0000256" key="5">
    <source>
        <dbReference type="SAM" id="MobiDB-lite"/>
    </source>
</evidence>
<dbReference type="Proteomes" id="UP001222325">
    <property type="component" value="Unassembled WGS sequence"/>
</dbReference>
<evidence type="ECO:0000256" key="3">
    <source>
        <dbReference type="ARBA" id="ARBA00022705"/>
    </source>
</evidence>
<keyword evidence="3" id="KW-0235">DNA replication</keyword>
<keyword evidence="4" id="KW-0539">Nucleus</keyword>
<dbReference type="GO" id="GO:0006271">
    <property type="term" value="P:DNA strand elongation involved in DNA replication"/>
    <property type="evidence" value="ECO:0007669"/>
    <property type="project" value="TreeGrafter"/>
</dbReference>
<dbReference type="InterPro" id="IPR019038">
    <property type="entry name" value="POLD3"/>
</dbReference>
<dbReference type="Pfam" id="PF09507">
    <property type="entry name" value="CDC27"/>
    <property type="match status" value="1"/>
</dbReference>
<dbReference type="PANTHER" id="PTHR17598:SF13">
    <property type="entry name" value="DNA POLYMERASE DELTA SUBUNIT 3"/>
    <property type="match status" value="1"/>
</dbReference>
<feature type="compositionally biased region" description="Acidic residues" evidence="5">
    <location>
        <begin position="443"/>
        <end position="455"/>
    </location>
</feature>
<feature type="compositionally biased region" description="Basic and acidic residues" evidence="5">
    <location>
        <begin position="192"/>
        <end position="212"/>
    </location>
</feature>
<sequence length="525" mass="56634">MSTQPIRDYLTKQLMIDRNIVTFRSLSRALMLNVNVAKNELAEFFANEGQELAATYLLSGQIQPAPSHLDEDIDMDPYAEEKGNEDGEYAPVAEMILVTERELERVQAHFIELDCIHIYSLSPSPIRDAGLLCAPTEIVRDLDKKKGAEMAAAVGKVISAQVTVSTKPLPSWGGRKVPPPVAGSSKTVAPPVKKEDDTKAKEKEKAKAEKPKPTGKLDFSKAKTKPLKKEEEKPQAAKAEPKRKVASRPPSVASTVSEKVQVKMEESKRGTKRKSALVSDSEDEVVPTKGTKSATKSAPKPAPKAQSSVRVRKGVVISDDENDEPPAPVRKGKGKAKAVAYDSDNEDIRAMMEIDDGTGLSLFLYAADTPILADDVTRASRDAPPPAAEIEDVDMSDGESMPAPTKPKPKRKVVPIGRNGLKKRRVVRSKMRVDEKGYMVTDDYSEYESVEEGEEAPAPKAKTKPKAKDAAPAKSKDTAPAKAAPKPKPAPPPKAAPARSTKSAGSSKPQGQASVASFFGKSKSK</sequence>
<reference evidence="6" key="1">
    <citation type="submission" date="2023-03" db="EMBL/GenBank/DDBJ databases">
        <title>Massive genome expansion in bonnet fungi (Mycena s.s.) driven by repeated elements and novel gene families across ecological guilds.</title>
        <authorList>
            <consortium name="Lawrence Berkeley National Laboratory"/>
            <person name="Harder C.B."/>
            <person name="Miyauchi S."/>
            <person name="Viragh M."/>
            <person name="Kuo A."/>
            <person name="Thoen E."/>
            <person name="Andreopoulos B."/>
            <person name="Lu D."/>
            <person name="Skrede I."/>
            <person name="Drula E."/>
            <person name="Henrissat B."/>
            <person name="Morin E."/>
            <person name="Kohler A."/>
            <person name="Barry K."/>
            <person name="LaButti K."/>
            <person name="Morin E."/>
            <person name="Salamov A."/>
            <person name="Lipzen A."/>
            <person name="Mereny Z."/>
            <person name="Hegedus B."/>
            <person name="Baldrian P."/>
            <person name="Stursova M."/>
            <person name="Weitz H."/>
            <person name="Taylor A."/>
            <person name="Grigoriev I.V."/>
            <person name="Nagy L.G."/>
            <person name="Martin F."/>
            <person name="Kauserud H."/>
        </authorList>
    </citation>
    <scope>NUCLEOTIDE SEQUENCE</scope>
    <source>
        <strain evidence="6">CBHHK173m</strain>
    </source>
</reference>
<feature type="region of interest" description="Disordered" evidence="5">
    <location>
        <begin position="376"/>
        <end position="525"/>
    </location>
</feature>
<dbReference type="EMBL" id="JARJCN010000023">
    <property type="protein sequence ID" value="KAJ7089874.1"/>
    <property type="molecule type" value="Genomic_DNA"/>
</dbReference>
<organism evidence="6 7">
    <name type="scientific">Mycena belliarum</name>
    <dbReference type="NCBI Taxonomy" id="1033014"/>
    <lineage>
        <taxon>Eukaryota</taxon>
        <taxon>Fungi</taxon>
        <taxon>Dikarya</taxon>
        <taxon>Basidiomycota</taxon>
        <taxon>Agaricomycotina</taxon>
        <taxon>Agaricomycetes</taxon>
        <taxon>Agaricomycetidae</taxon>
        <taxon>Agaricales</taxon>
        <taxon>Marasmiineae</taxon>
        <taxon>Mycenaceae</taxon>
        <taxon>Mycena</taxon>
    </lineage>
</organism>
<evidence type="ECO:0000313" key="6">
    <source>
        <dbReference type="EMBL" id="KAJ7089874.1"/>
    </source>
</evidence>
<feature type="compositionally biased region" description="Basic and acidic residues" evidence="5">
    <location>
        <begin position="466"/>
        <end position="479"/>
    </location>
</feature>
<comment type="caution">
    <text evidence="6">The sequence shown here is derived from an EMBL/GenBank/DDBJ whole genome shotgun (WGS) entry which is preliminary data.</text>
</comment>
<gene>
    <name evidence="6" type="ORF">B0H15DRAFT_839584</name>
</gene>
<name>A0AAD6XN02_9AGAR</name>
<feature type="compositionally biased region" description="Polar residues" evidence="5">
    <location>
        <begin position="505"/>
        <end position="515"/>
    </location>
</feature>
<feature type="compositionally biased region" description="Basic and acidic residues" evidence="5">
    <location>
        <begin position="260"/>
        <end position="269"/>
    </location>
</feature>
<accession>A0AAD6XN02</accession>
<dbReference type="AlphaFoldDB" id="A0AAD6XN02"/>
<dbReference type="GO" id="GO:0006297">
    <property type="term" value="P:nucleotide-excision repair, DNA gap filling"/>
    <property type="evidence" value="ECO:0007669"/>
    <property type="project" value="TreeGrafter"/>
</dbReference>
<dbReference type="Gene3D" id="3.90.1030.20">
    <property type="entry name" value="DNA polymerase delta, p66 (Cdc27) subunit, wHTH domain"/>
    <property type="match status" value="1"/>
</dbReference>
<feature type="region of interest" description="Disordered" evidence="5">
    <location>
        <begin position="167"/>
        <end position="340"/>
    </location>
</feature>
<evidence type="ECO:0000256" key="2">
    <source>
        <dbReference type="ARBA" id="ARBA00017589"/>
    </source>
</evidence>
<evidence type="ECO:0000256" key="1">
    <source>
        <dbReference type="ARBA" id="ARBA00004123"/>
    </source>
</evidence>
<feature type="compositionally biased region" description="Basic and acidic residues" evidence="5">
    <location>
        <begin position="227"/>
        <end position="243"/>
    </location>
</feature>
<dbReference type="GO" id="GO:0043625">
    <property type="term" value="C:delta DNA polymerase complex"/>
    <property type="evidence" value="ECO:0007669"/>
    <property type="project" value="InterPro"/>
</dbReference>
<feature type="compositionally biased region" description="Pro residues" evidence="5">
    <location>
        <begin position="486"/>
        <end position="495"/>
    </location>
</feature>
<proteinExistence type="predicted"/>
<keyword evidence="7" id="KW-1185">Reference proteome</keyword>
<comment type="subcellular location">
    <subcellularLocation>
        <location evidence="1">Nucleus</location>
    </subcellularLocation>
</comment>
<dbReference type="GO" id="GO:0003887">
    <property type="term" value="F:DNA-directed DNA polymerase activity"/>
    <property type="evidence" value="ECO:0007669"/>
    <property type="project" value="TreeGrafter"/>
</dbReference>
<feature type="compositionally biased region" description="Basic residues" evidence="5">
    <location>
        <begin position="420"/>
        <end position="430"/>
    </location>
</feature>
<evidence type="ECO:0000256" key="4">
    <source>
        <dbReference type="ARBA" id="ARBA00023242"/>
    </source>
</evidence>
<dbReference type="InterPro" id="IPR041913">
    <property type="entry name" value="POLD3_sf"/>
</dbReference>
<evidence type="ECO:0000313" key="7">
    <source>
        <dbReference type="Proteomes" id="UP001222325"/>
    </source>
</evidence>
<feature type="compositionally biased region" description="Low complexity" evidence="5">
    <location>
        <begin position="291"/>
        <end position="308"/>
    </location>
</feature>